<accession>A0ABS7HXD0</accession>
<reference evidence="1 2" key="1">
    <citation type="journal article" date="2021" name="MBio">
        <title>Poor Competitiveness of Bradyrhizobium in Pigeon Pea Root Colonization in Indian Soils.</title>
        <authorList>
            <person name="Chalasani D."/>
            <person name="Basu A."/>
            <person name="Pullabhotla S.V.S.R.N."/>
            <person name="Jorrin B."/>
            <person name="Neal A.L."/>
            <person name="Poole P.S."/>
            <person name="Podile A.R."/>
            <person name="Tkacz A."/>
        </authorList>
    </citation>
    <scope>NUCLEOTIDE SEQUENCE [LARGE SCALE GENOMIC DNA]</scope>
    <source>
        <strain evidence="1 2">HU12</strain>
    </source>
</reference>
<dbReference type="SUPFAM" id="SSF52540">
    <property type="entry name" value="P-loop containing nucleoside triphosphate hydrolases"/>
    <property type="match status" value="1"/>
</dbReference>
<dbReference type="Pfam" id="PF13671">
    <property type="entry name" value="AAA_33"/>
    <property type="match status" value="1"/>
</dbReference>
<dbReference type="PANTHER" id="PTHR37807:SF3">
    <property type="entry name" value="OS07G0160300 PROTEIN"/>
    <property type="match status" value="1"/>
</dbReference>
<organism evidence="1 2">
    <name type="scientific">Microbacterium ureisolvens</name>
    <dbReference type="NCBI Taxonomy" id="2781186"/>
    <lineage>
        <taxon>Bacteria</taxon>
        <taxon>Bacillati</taxon>
        <taxon>Actinomycetota</taxon>
        <taxon>Actinomycetes</taxon>
        <taxon>Micrococcales</taxon>
        <taxon>Microbacteriaceae</taxon>
        <taxon>Microbacterium</taxon>
    </lineage>
</organism>
<gene>
    <name evidence="1" type="ORF">JNB61_09645</name>
</gene>
<dbReference type="RefSeq" id="WP_220339456.1">
    <property type="nucleotide sequence ID" value="NZ_JAEUAX010000004.1"/>
</dbReference>
<sequence length="190" mass="20819">MNPFSSRSLVCPKSDNGLMLVVISGLPGTGKTAVAAEVARRAKAVHLSIDTVEDALLGAGLPRSWTTGVAAYEAVRAATEQNLALGRIVVVDAVNDSEPARDTWRRASATARVPLKFVLLALDDQVEHRRRLEGRRRNLQNVLEPSWDDVSGRRESFEPWGDVHLRVDARESTQHVASVILWQLIPPTAN</sequence>
<comment type="caution">
    <text evidence="1">The sequence shown here is derived from an EMBL/GenBank/DDBJ whole genome shotgun (WGS) entry which is preliminary data.</text>
</comment>
<dbReference type="InterPro" id="IPR027417">
    <property type="entry name" value="P-loop_NTPase"/>
</dbReference>
<dbReference type="Gene3D" id="3.40.50.300">
    <property type="entry name" value="P-loop containing nucleotide triphosphate hydrolases"/>
    <property type="match status" value="1"/>
</dbReference>
<keyword evidence="2" id="KW-1185">Reference proteome</keyword>
<evidence type="ECO:0000313" key="1">
    <source>
        <dbReference type="EMBL" id="MBW9110032.1"/>
    </source>
</evidence>
<protein>
    <submittedName>
        <fullName evidence="1">AAA family ATPase</fullName>
    </submittedName>
</protein>
<name>A0ABS7HXD0_9MICO</name>
<proteinExistence type="predicted"/>
<dbReference type="PANTHER" id="PTHR37807">
    <property type="entry name" value="OS07G0160300 PROTEIN"/>
    <property type="match status" value="1"/>
</dbReference>
<dbReference type="EMBL" id="JAEUAX010000004">
    <property type="protein sequence ID" value="MBW9110032.1"/>
    <property type="molecule type" value="Genomic_DNA"/>
</dbReference>
<dbReference type="Proteomes" id="UP000777440">
    <property type="component" value="Unassembled WGS sequence"/>
</dbReference>
<evidence type="ECO:0000313" key="2">
    <source>
        <dbReference type="Proteomes" id="UP000777440"/>
    </source>
</evidence>